<feature type="transmembrane region" description="Helical" evidence="1">
    <location>
        <begin position="63"/>
        <end position="84"/>
    </location>
</feature>
<evidence type="ECO:0000313" key="2">
    <source>
        <dbReference type="EMBL" id="GFS17807.1"/>
    </source>
</evidence>
<keyword evidence="1" id="KW-0472">Membrane</keyword>
<comment type="caution">
    <text evidence="2">The sequence shown here is derived from an EMBL/GenBank/DDBJ whole genome shotgun (WGS) entry which is preliminary data.</text>
</comment>
<gene>
    <name evidence="2" type="ORF">ElyMa_003247900</name>
</gene>
<feature type="transmembrane region" description="Helical" evidence="1">
    <location>
        <begin position="36"/>
        <end position="57"/>
    </location>
</feature>
<sequence length="123" mass="13182">MTIHRTLAAADRGYKMAHWTLALLAASGHGYRVKKVVVVVVVVVELVVVSLVVVVVVVLVVGLVVAIIVVVAVVVGLVVVAGFLQPPGYQIPGCFQEFPCPNVKIPGQSQQNQIIFRLNETFL</sequence>
<proteinExistence type="predicted"/>
<evidence type="ECO:0000313" key="3">
    <source>
        <dbReference type="Proteomes" id="UP000762676"/>
    </source>
</evidence>
<protein>
    <submittedName>
        <fullName evidence="2">Uncharacterized protein</fullName>
    </submittedName>
</protein>
<organism evidence="2 3">
    <name type="scientific">Elysia marginata</name>
    <dbReference type="NCBI Taxonomy" id="1093978"/>
    <lineage>
        <taxon>Eukaryota</taxon>
        <taxon>Metazoa</taxon>
        <taxon>Spiralia</taxon>
        <taxon>Lophotrochozoa</taxon>
        <taxon>Mollusca</taxon>
        <taxon>Gastropoda</taxon>
        <taxon>Heterobranchia</taxon>
        <taxon>Euthyneura</taxon>
        <taxon>Panpulmonata</taxon>
        <taxon>Sacoglossa</taxon>
        <taxon>Placobranchoidea</taxon>
        <taxon>Plakobranchidae</taxon>
        <taxon>Elysia</taxon>
    </lineage>
</organism>
<dbReference type="EMBL" id="BMAT01006681">
    <property type="protein sequence ID" value="GFS17807.1"/>
    <property type="molecule type" value="Genomic_DNA"/>
</dbReference>
<keyword evidence="3" id="KW-1185">Reference proteome</keyword>
<reference evidence="2 3" key="1">
    <citation type="journal article" date="2021" name="Elife">
        <title>Chloroplast acquisition without the gene transfer in kleptoplastic sea slugs, Plakobranchus ocellatus.</title>
        <authorList>
            <person name="Maeda T."/>
            <person name="Takahashi S."/>
            <person name="Yoshida T."/>
            <person name="Shimamura S."/>
            <person name="Takaki Y."/>
            <person name="Nagai Y."/>
            <person name="Toyoda A."/>
            <person name="Suzuki Y."/>
            <person name="Arimoto A."/>
            <person name="Ishii H."/>
            <person name="Satoh N."/>
            <person name="Nishiyama T."/>
            <person name="Hasebe M."/>
            <person name="Maruyama T."/>
            <person name="Minagawa J."/>
            <person name="Obokata J."/>
            <person name="Shigenobu S."/>
        </authorList>
    </citation>
    <scope>NUCLEOTIDE SEQUENCE [LARGE SCALE GENOMIC DNA]</scope>
</reference>
<keyword evidence="1" id="KW-0812">Transmembrane</keyword>
<evidence type="ECO:0000256" key="1">
    <source>
        <dbReference type="SAM" id="Phobius"/>
    </source>
</evidence>
<name>A0AAV4J4U1_9GAST</name>
<accession>A0AAV4J4U1</accession>
<dbReference type="Proteomes" id="UP000762676">
    <property type="component" value="Unassembled WGS sequence"/>
</dbReference>
<keyword evidence="1" id="KW-1133">Transmembrane helix</keyword>
<dbReference type="AlphaFoldDB" id="A0AAV4J4U1"/>